<keyword evidence="6 9" id="KW-0949">S-adenosyl-L-methionine</keyword>
<dbReference type="Gene3D" id="3.40.50.150">
    <property type="entry name" value="Vaccinia Virus protein VP39"/>
    <property type="match status" value="1"/>
</dbReference>
<dbReference type="InterPro" id="IPR011023">
    <property type="entry name" value="Nop2p"/>
</dbReference>
<evidence type="ECO:0000256" key="10">
    <source>
        <dbReference type="SAM" id="MobiDB-lite"/>
    </source>
</evidence>
<dbReference type="NCBIfam" id="TIGR00446">
    <property type="entry name" value="nop2p"/>
    <property type="match status" value="1"/>
</dbReference>
<protein>
    <submittedName>
        <fullName evidence="12">NOP2 methyltransferase</fullName>
    </submittedName>
</protein>
<dbReference type="Gene3D" id="3.30.70.1170">
    <property type="entry name" value="Sun protein, domain 3"/>
    <property type="match status" value="1"/>
</dbReference>
<dbReference type="GO" id="GO:0070475">
    <property type="term" value="P:rRNA base methylation"/>
    <property type="evidence" value="ECO:0007669"/>
    <property type="project" value="TreeGrafter"/>
</dbReference>
<evidence type="ECO:0000256" key="2">
    <source>
        <dbReference type="ARBA" id="ARBA00007494"/>
    </source>
</evidence>
<feature type="compositionally biased region" description="Basic residues" evidence="10">
    <location>
        <begin position="618"/>
        <end position="633"/>
    </location>
</feature>
<feature type="non-terminal residue" evidence="12">
    <location>
        <position position="1"/>
    </location>
</feature>
<accession>A0A851X8I2</accession>
<feature type="binding site" evidence="9">
    <location>
        <position position="423"/>
    </location>
    <ligand>
        <name>S-adenosyl-L-methionine</name>
        <dbReference type="ChEBI" id="CHEBI:59789"/>
    </ligand>
</feature>
<dbReference type="InterPro" id="IPR023267">
    <property type="entry name" value="RCMT"/>
</dbReference>
<feature type="region of interest" description="Disordered" evidence="10">
    <location>
        <begin position="576"/>
        <end position="633"/>
    </location>
</feature>
<dbReference type="GO" id="GO:0005730">
    <property type="term" value="C:nucleolus"/>
    <property type="evidence" value="ECO:0007669"/>
    <property type="project" value="UniProtKB-SubCell"/>
</dbReference>
<feature type="binding site" evidence="9">
    <location>
        <position position="396"/>
    </location>
    <ligand>
        <name>S-adenosyl-L-methionine</name>
        <dbReference type="ChEBI" id="CHEBI:59789"/>
    </ligand>
</feature>
<feature type="non-terminal residue" evidence="12">
    <location>
        <position position="633"/>
    </location>
</feature>
<dbReference type="GO" id="GO:0003723">
    <property type="term" value="F:RNA binding"/>
    <property type="evidence" value="ECO:0007669"/>
    <property type="project" value="UniProtKB-UniRule"/>
</dbReference>
<keyword evidence="5 9" id="KW-0808">Transferase</keyword>
<dbReference type="PANTHER" id="PTHR22807:SF30">
    <property type="entry name" value="28S RRNA (CYTOSINE(4447)-C(5))-METHYLTRANSFERASE-RELATED"/>
    <property type="match status" value="1"/>
</dbReference>
<keyword evidence="3" id="KW-0690">Ribosome biogenesis</keyword>
<evidence type="ECO:0000256" key="9">
    <source>
        <dbReference type="PROSITE-ProRule" id="PRU01023"/>
    </source>
</evidence>
<feature type="compositionally biased region" description="Basic residues" evidence="10">
    <location>
        <begin position="86"/>
        <end position="95"/>
    </location>
</feature>
<dbReference type="InterPro" id="IPR023273">
    <property type="entry name" value="RCMT_NOP2"/>
</dbReference>
<feature type="binding site" evidence="9">
    <location>
        <begin position="372"/>
        <end position="378"/>
    </location>
    <ligand>
        <name>S-adenosyl-L-methionine</name>
        <dbReference type="ChEBI" id="CHEBI:59789"/>
    </ligand>
</feature>
<dbReference type="InterPro" id="IPR029063">
    <property type="entry name" value="SAM-dependent_MTases_sf"/>
</dbReference>
<comment type="subcellular location">
    <subcellularLocation>
        <location evidence="1">Nucleus</location>
        <location evidence="1">Nucleolus</location>
    </subcellularLocation>
</comment>
<evidence type="ECO:0000256" key="3">
    <source>
        <dbReference type="ARBA" id="ARBA00022517"/>
    </source>
</evidence>
<dbReference type="SUPFAM" id="SSF53335">
    <property type="entry name" value="S-adenosyl-L-methionine-dependent methyltransferases"/>
    <property type="match status" value="1"/>
</dbReference>
<keyword evidence="13" id="KW-1185">Reference proteome</keyword>
<dbReference type="Proteomes" id="UP000637704">
    <property type="component" value="Unassembled WGS sequence"/>
</dbReference>
<dbReference type="InterPro" id="IPR054728">
    <property type="entry name" value="RsmB-like_ferredoxin"/>
</dbReference>
<feature type="compositionally biased region" description="Basic and acidic residues" evidence="10">
    <location>
        <begin position="602"/>
        <end position="612"/>
    </location>
</feature>
<dbReference type="PRINTS" id="PR02008">
    <property type="entry name" value="RCMTFAMILY"/>
</dbReference>
<dbReference type="EMBL" id="WBNI01000024">
    <property type="protein sequence ID" value="NXD62456.1"/>
    <property type="molecule type" value="Genomic_DNA"/>
</dbReference>
<dbReference type="InterPro" id="IPR001678">
    <property type="entry name" value="MeTrfase_RsmB-F_NOP2_dom"/>
</dbReference>
<evidence type="ECO:0000256" key="8">
    <source>
        <dbReference type="ARBA" id="ARBA00023242"/>
    </source>
</evidence>
<evidence type="ECO:0000256" key="6">
    <source>
        <dbReference type="ARBA" id="ARBA00022691"/>
    </source>
</evidence>
<evidence type="ECO:0000256" key="7">
    <source>
        <dbReference type="ARBA" id="ARBA00022884"/>
    </source>
</evidence>
<evidence type="ECO:0000256" key="5">
    <source>
        <dbReference type="ARBA" id="ARBA00022679"/>
    </source>
</evidence>
<keyword evidence="8" id="KW-0539">Nucleus</keyword>
<dbReference type="InterPro" id="IPR018314">
    <property type="entry name" value="RsmB/NOL1/NOP2-like_CS"/>
</dbReference>
<evidence type="ECO:0000256" key="1">
    <source>
        <dbReference type="ARBA" id="ARBA00004604"/>
    </source>
</evidence>
<keyword evidence="4 9" id="KW-0489">Methyltransferase</keyword>
<dbReference type="PROSITE" id="PS01153">
    <property type="entry name" value="NOL1_NOP2_SUN"/>
    <property type="match status" value="1"/>
</dbReference>
<dbReference type="PROSITE" id="PS51686">
    <property type="entry name" value="SAM_MT_RSMB_NOP"/>
    <property type="match status" value="1"/>
</dbReference>
<dbReference type="GO" id="GO:0000470">
    <property type="term" value="P:maturation of LSU-rRNA"/>
    <property type="evidence" value="ECO:0007669"/>
    <property type="project" value="TreeGrafter"/>
</dbReference>
<dbReference type="PRINTS" id="PR02012">
    <property type="entry name" value="RCMTNOP2"/>
</dbReference>
<dbReference type="Pfam" id="PF01189">
    <property type="entry name" value="Methyltr_RsmB-F"/>
    <property type="match status" value="1"/>
</dbReference>
<feature type="active site" description="Nucleophile" evidence="9">
    <location>
        <position position="497"/>
    </location>
</feature>
<name>A0A851X8I2_EOLRO</name>
<sequence>MGRKLDPTRPKSGPGRKARKQRGAEVELARFLPPGKSGPVPPHRTRCRRCGLADRPPRVSLQSRRPAGRSSPVTAGRGEGSGLARRGPKAKKTASKRNSMELSSDGEVEEGSWEMEEEDGSSEEMVDDYGASSSEEEELLPIEKAALKQKPDRGDLSEDDSEEEEEEAEEESRQKLGQKEEEGPDLQINLDIDEQFKLPTSEQIEKENILLSPPDLHTIHQRIKGNMEVLQDFVVKREEGRTRQEYLALLRRDMAAYYSYSDFLLTKLMDIFPLPELINFLEANEVPRPVTIRTNTLKTRRRDLAQALINRGVNLDPLGKWSKTGLVIYDSSVPIGATPEYLAGHYMLQGASSLLPVMALAPQENERILDMCCAPGGKTSYIAQLMKNTGTILANDSNAERLRSVVGNLHRLGVTNTVVSNCDGRQFPKVLGGFDRVLLDAPCSGTGVISKDPAVKTNKDEKDILRCAHLQKELILSAIDSVNAASETGGYIVYCTCSIMVEENEWVVDYALKKRNVRLVATGLDFGKEGFTRFKDRRFHPSLKSTRRFYPHTHNMDGFFIAKFKKFSNAIPQAQKEPAVEAAAPSAVPDSAMEPQPKKKKLEGSKADKEQKLPQPALKKKHSLQAQRKPLKA</sequence>
<dbReference type="CDD" id="cd02440">
    <property type="entry name" value="AdoMet_MTases"/>
    <property type="match status" value="1"/>
</dbReference>
<dbReference type="Pfam" id="PF22458">
    <property type="entry name" value="RsmF-B_ferredox"/>
    <property type="match status" value="1"/>
</dbReference>
<evidence type="ECO:0000259" key="11">
    <source>
        <dbReference type="PROSITE" id="PS51686"/>
    </source>
</evidence>
<gene>
    <name evidence="12" type="primary">Nop2</name>
    <name evidence="12" type="ORF">EOLROS_R12984</name>
</gene>
<feature type="compositionally biased region" description="Basic and acidic residues" evidence="10">
    <location>
        <begin position="171"/>
        <end position="181"/>
    </location>
</feature>
<evidence type="ECO:0000313" key="12">
    <source>
        <dbReference type="EMBL" id="NXD62456.1"/>
    </source>
</evidence>
<evidence type="ECO:0000256" key="4">
    <source>
        <dbReference type="ARBA" id="ARBA00022603"/>
    </source>
</evidence>
<comment type="caution">
    <text evidence="12">The sequence shown here is derived from an EMBL/GenBank/DDBJ whole genome shotgun (WGS) entry which is preliminary data.</text>
</comment>
<dbReference type="FunFam" id="3.30.70.1170:FF:000001">
    <property type="entry name" value="Ribosomal RNA methyltransferase Nop2"/>
    <property type="match status" value="1"/>
</dbReference>
<feature type="region of interest" description="Disordered" evidence="10">
    <location>
        <begin position="1"/>
        <end position="187"/>
    </location>
</feature>
<feature type="binding site" evidence="9">
    <location>
        <position position="440"/>
    </location>
    <ligand>
        <name>S-adenosyl-L-methionine</name>
        <dbReference type="ChEBI" id="CHEBI:59789"/>
    </ligand>
</feature>
<dbReference type="GO" id="GO:0009383">
    <property type="term" value="F:rRNA (cytosine-C5-)-methyltransferase activity"/>
    <property type="evidence" value="ECO:0007669"/>
    <property type="project" value="TreeGrafter"/>
</dbReference>
<reference evidence="12" key="1">
    <citation type="submission" date="2019-09" db="EMBL/GenBank/DDBJ databases">
        <title>Bird 10,000 Genomes (B10K) Project - Family phase.</title>
        <authorList>
            <person name="Zhang G."/>
        </authorList>
    </citation>
    <scope>NUCLEOTIDE SEQUENCE</scope>
    <source>
        <strain evidence="12">B10K-DU-025-06</strain>
        <tissue evidence="12">Mixed tissue sample</tissue>
    </source>
</reference>
<comment type="similarity">
    <text evidence="2 9">Belongs to the class I-like SAM-binding methyltransferase superfamily. RsmB/NOP family.</text>
</comment>
<organism evidence="12 13">
    <name type="scientific">Eolophus roseicapilla</name>
    <name type="common">Galah cockatoo</name>
    <name type="synonym">Cacatua roseicapilla</name>
    <dbReference type="NCBI Taxonomy" id="176039"/>
    <lineage>
        <taxon>Eukaryota</taxon>
        <taxon>Metazoa</taxon>
        <taxon>Chordata</taxon>
        <taxon>Craniata</taxon>
        <taxon>Vertebrata</taxon>
        <taxon>Euteleostomi</taxon>
        <taxon>Archelosauria</taxon>
        <taxon>Archosauria</taxon>
        <taxon>Dinosauria</taxon>
        <taxon>Saurischia</taxon>
        <taxon>Theropoda</taxon>
        <taxon>Coelurosauria</taxon>
        <taxon>Aves</taxon>
        <taxon>Neognathae</taxon>
        <taxon>Neoaves</taxon>
        <taxon>Telluraves</taxon>
        <taxon>Australaves</taxon>
        <taxon>Psittaciformes</taxon>
        <taxon>Cacatuidae</taxon>
        <taxon>Eolophus</taxon>
    </lineage>
</organism>
<evidence type="ECO:0000313" key="13">
    <source>
        <dbReference type="Proteomes" id="UP000637704"/>
    </source>
</evidence>
<feature type="compositionally biased region" description="Acidic residues" evidence="10">
    <location>
        <begin position="157"/>
        <end position="170"/>
    </location>
</feature>
<feature type="compositionally biased region" description="Low complexity" evidence="10">
    <location>
        <begin position="580"/>
        <end position="592"/>
    </location>
</feature>
<feature type="domain" description="SAM-dependent MTase RsmB/NOP-type" evidence="11">
    <location>
        <begin position="280"/>
        <end position="567"/>
    </location>
</feature>
<proteinExistence type="inferred from homology"/>
<feature type="compositionally biased region" description="Basic and acidic residues" evidence="10">
    <location>
        <begin position="145"/>
        <end position="156"/>
    </location>
</feature>
<dbReference type="InterPro" id="IPR049560">
    <property type="entry name" value="MeTrfase_RsmB-F_NOP2_cat"/>
</dbReference>
<feature type="compositionally biased region" description="Acidic residues" evidence="10">
    <location>
        <begin position="104"/>
        <end position="127"/>
    </location>
</feature>
<dbReference type="PANTHER" id="PTHR22807">
    <property type="entry name" value="NOP2 YEAST -RELATED NOL1/NOP2/FMU SUN DOMAIN-CONTAINING"/>
    <property type="match status" value="1"/>
</dbReference>
<dbReference type="AlphaFoldDB" id="A0A851X8I2"/>
<keyword evidence="7 9" id="KW-0694">RNA-binding</keyword>